<dbReference type="Proteomes" id="UP001595660">
    <property type="component" value="Unassembled WGS sequence"/>
</dbReference>
<comment type="caution">
    <text evidence="2">The sequence shown here is derived from an EMBL/GenBank/DDBJ whole genome shotgun (WGS) entry which is preliminary data.</text>
</comment>
<feature type="transmembrane region" description="Helical" evidence="1">
    <location>
        <begin position="54"/>
        <end position="85"/>
    </location>
</feature>
<dbReference type="GeneID" id="69116628"/>
<sequence length="205" mass="20968">MMATTHALAGLALAALVAPVAPEHAPTIAAAGLAGGVFPDLDLYAGHRRTLHFPVYYGVAAALAAALAVVSPSALTVGAAVFLAAAALHAAGDALGGGLELEPWRATSERAVYSHFHGRWIRPRRLVRYDGAPEDVAVAAVLGVPAALALGPPTHRVVAAALAVSAGYAAVRKYLPTVATRLVAVVPEGVRRRVPDRFSNAGEQV</sequence>
<evidence type="ECO:0000256" key="1">
    <source>
        <dbReference type="SAM" id="Phobius"/>
    </source>
</evidence>
<protein>
    <submittedName>
        <fullName evidence="2">Metal-dependent hydrolase</fullName>
    </submittedName>
</protein>
<keyword evidence="3" id="KW-1185">Reference proteome</keyword>
<keyword evidence="1" id="KW-0812">Transmembrane</keyword>
<dbReference type="EMBL" id="JBHRWN010000002">
    <property type="protein sequence ID" value="MFC3477444.1"/>
    <property type="molecule type" value="Genomic_DNA"/>
</dbReference>
<accession>A0ABD5NEV4</accession>
<proteinExistence type="predicted"/>
<evidence type="ECO:0000313" key="2">
    <source>
        <dbReference type="EMBL" id="MFC3477444.1"/>
    </source>
</evidence>
<keyword evidence="1" id="KW-1133">Transmembrane helix</keyword>
<dbReference type="AlphaFoldDB" id="A0ABD5NEV4"/>
<dbReference type="RefSeq" id="WP_232571430.1">
    <property type="nucleotide sequence ID" value="NZ_CP089466.1"/>
</dbReference>
<evidence type="ECO:0000313" key="3">
    <source>
        <dbReference type="Proteomes" id="UP001595660"/>
    </source>
</evidence>
<keyword evidence="2" id="KW-0378">Hydrolase</keyword>
<name>A0ABD5NEV4_9EURY</name>
<organism evidence="2 3">
    <name type="scientific">Halobacterium litoreum</name>
    <dbReference type="NCBI Taxonomy" id="2039234"/>
    <lineage>
        <taxon>Archaea</taxon>
        <taxon>Methanobacteriati</taxon>
        <taxon>Methanobacteriota</taxon>
        <taxon>Stenosarchaea group</taxon>
        <taxon>Halobacteria</taxon>
        <taxon>Halobacteriales</taxon>
        <taxon>Halobacteriaceae</taxon>
        <taxon>Halobacterium</taxon>
    </lineage>
</organism>
<dbReference type="GO" id="GO:0016787">
    <property type="term" value="F:hydrolase activity"/>
    <property type="evidence" value="ECO:0007669"/>
    <property type="project" value="UniProtKB-KW"/>
</dbReference>
<keyword evidence="1" id="KW-0472">Membrane</keyword>
<gene>
    <name evidence="2" type="ORF">ACFOKC_06870</name>
</gene>
<reference evidence="2 3" key="1">
    <citation type="journal article" date="2019" name="Int. J. Syst. Evol. Microbiol.">
        <title>The Global Catalogue of Microorganisms (GCM) 10K type strain sequencing project: providing services to taxonomists for standard genome sequencing and annotation.</title>
        <authorList>
            <consortium name="The Broad Institute Genomics Platform"/>
            <consortium name="The Broad Institute Genome Sequencing Center for Infectious Disease"/>
            <person name="Wu L."/>
            <person name="Ma J."/>
        </authorList>
    </citation>
    <scope>NUCLEOTIDE SEQUENCE [LARGE SCALE GENOMIC DNA]</scope>
    <source>
        <strain evidence="2 3">CGMCC 1.12562</strain>
    </source>
</reference>